<evidence type="ECO:0000313" key="8">
    <source>
        <dbReference type="EMBL" id="PIA88881.1"/>
    </source>
</evidence>
<organism evidence="8 10">
    <name type="scientific">Cercospora beticola</name>
    <name type="common">Sugarbeet leaf spot fungus</name>
    <dbReference type="NCBI Taxonomy" id="122368"/>
    <lineage>
        <taxon>Eukaryota</taxon>
        <taxon>Fungi</taxon>
        <taxon>Dikarya</taxon>
        <taxon>Ascomycota</taxon>
        <taxon>Pezizomycotina</taxon>
        <taxon>Dothideomycetes</taxon>
        <taxon>Dothideomycetidae</taxon>
        <taxon>Mycosphaerellales</taxon>
        <taxon>Mycosphaerellaceae</taxon>
        <taxon>Cercospora</taxon>
    </lineage>
</organism>
<evidence type="ECO:0000313" key="9">
    <source>
        <dbReference type="EMBL" id="WPB03382.1"/>
    </source>
</evidence>
<dbReference type="GO" id="GO:0016020">
    <property type="term" value="C:membrane"/>
    <property type="evidence" value="ECO:0007669"/>
    <property type="project" value="UniProtKB-SubCell"/>
</dbReference>
<evidence type="ECO:0000313" key="11">
    <source>
        <dbReference type="Proteomes" id="UP001302367"/>
    </source>
</evidence>
<feature type="compositionally biased region" description="Basic and acidic residues" evidence="5">
    <location>
        <begin position="410"/>
        <end position="426"/>
    </location>
</feature>
<dbReference type="GO" id="GO:0006506">
    <property type="term" value="P:GPI anchor biosynthetic process"/>
    <property type="evidence" value="ECO:0007669"/>
    <property type="project" value="InterPro"/>
</dbReference>
<dbReference type="InterPro" id="IPR033308">
    <property type="entry name" value="PGAP5/Cdc1/Ted1"/>
</dbReference>
<feature type="region of interest" description="Disordered" evidence="5">
    <location>
        <begin position="381"/>
        <end position="434"/>
    </location>
</feature>
<evidence type="ECO:0000259" key="7">
    <source>
        <dbReference type="Pfam" id="PF00149"/>
    </source>
</evidence>
<keyword evidence="3 6" id="KW-1133">Transmembrane helix</keyword>
<dbReference type="GO" id="GO:0016787">
    <property type="term" value="F:hydrolase activity"/>
    <property type="evidence" value="ECO:0007669"/>
    <property type="project" value="InterPro"/>
</dbReference>
<dbReference type="Proteomes" id="UP001302367">
    <property type="component" value="Chromosome 5"/>
</dbReference>
<dbReference type="SUPFAM" id="SSF56300">
    <property type="entry name" value="Metallo-dependent phosphatases"/>
    <property type="match status" value="1"/>
</dbReference>
<protein>
    <submittedName>
        <fullName evidence="8">Protein TED1</fullName>
    </submittedName>
</protein>
<evidence type="ECO:0000256" key="6">
    <source>
        <dbReference type="SAM" id="Phobius"/>
    </source>
</evidence>
<dbReference type="Proteomes" id="UP000230605">
    <property type="component" value="Chromosome 5"/>
</dbReference>
<evidence type="ECO:0000256" key="1">
    <source>
        <dbReference type="ARBA" id="ARBA00004141"/>
    </source>
</evidence>
<comment type="subcellular location">
    <subcellularLocation>
        <location evidence="1">Membrane</location>
        <topology evidence="1">Multi-pass membrane protein</topology>
    </subcellularLocation>
</comment>
<feature type="transmembrane region" description="Helical" evidence="6">
    <location>
        <begin position="12"/>
        <end position="29"/>
    </location>
</feature>
<feature type="compositionally biased region" description="Acidic residues" evidence="5">
    <location>
        <begin position="398"/>
        <end position="409"/>
    </location>
</feature>
<gene>
    <name evidence="8" type="ORF">CB0940_07435</name>
    <name evidence="9" type="ORF">RHO25_008021</name>
</gene>
<keyword evidence="4 6" id="KW-0472">Membrane</keyword>
<dbReference type="Pfam" id="PF00149">
    <property type="entry name" value="Metallophos"/>
    <property type="match status" value="1"/>
</dbReference>
<feature type="transmembrane region" description="Helical" evidence="6">
    <location>
        <begin position="501"/>
        <end position="525"/>
    </location>
</feature>
<evidence type="ECO:0000313" key="10">
    <source>
        <dbReference type="Proteomes" id="UP000230605"/>
    </source>
</evidence>
<keyword evidence="11" id="KW-1185">Reference proteome</keyword>
<accession>A0A2G5H8M6</accession>
<evidence type="ECO:0000256" key="3">
    <source>
        <dbReference type="ARBA" id="ARBA00022989"/>
    </source>
</evidence>
<dbReference type="PANTHER" id="PTHR13315:SF1">
    <property type="entry name" value="PROTEIN TED1"/>
    <property type="match status" value="1"/>
</dbReference>
<reference evidence="9 11" key="2">
    <citation type="submission" date="2023-09" db="EMBL/GenBank/DDBJ databases">
        <title>Complete-Gapless Cercospora beticola genome.</title>
        <authorList>
            <person name="Wyatt N.A."/>
            <person name="Spanner R.E."/>
            <person name="Bolton M.D."/>
        </authorList>
    </citation>
    <scope>NUCLEOTIDE SEQUENCE [LARGE SCALE GENOMIC DNA]</scope>
    <source>
        <strain evidence="9">Cb09-40</strain>
    </source>
</reference>
<dbReference type="EMBL" id="CP134188">
    <property type="protein sequence ID" value="WPB03382.1"/>
    <property type="molecule type" value="Genomic_DNA"/>
</dbReference>
<feature type="domain" description="Calcineurin-like phosphoesterase" evidence="7">
    <location>
        <begin position="119"/>
        <end position="319"/>
    </location>
</feature>
<feature type="region of interest" description="Disordered" evidence="5">
    <location>
        <begin position="529"/>
        <end position="552"/>
    </location>
</feature>
<evidence type="ECO:0000256" key="2">
    <source>
        <dbReference type="ARBA" id="ARBA00022692"/>
    </source>
</evidence>
<dbReference type="InterPro" id="IPR029052">
    <property type="entry name" value="Metallo-depent_PP-like"/>
</dbReference>
<sequence length="552" mass="62396">MSALFLRVHRLLLLPTLIATLYLYFYPIVHQCSFPSNTSTGQPAPFRLLAFGDPQLEGDTSLPDHGHTELFPSIRRVIDSIQKHGLGQTTTSLSSESRRLWHEDLPRAFRTYHKKLDLWGNDRYLAHIYRTIKRDTDPTHVVVLGDLLGSQWIDDAEFGRRAERFWNTVFTGAVKVPSHVAEFKDTPAEALGKDKSWKNRIITVAGNHDIGYAGDIDFERIERFEKAFGRVNYEIPFFLNDTSTVDTTTGKPSTPNLRLMILNSMNLDAPVSNYDLHLDSNNHLNQRLYWEIPQDPTAGTILLTHIPLYKPAGICTDGPFFDYFPQEHGSFFSGGIKEQNHLSEAVSTRLLEGIVGPERTRKSIILNGHDHAGCDTYHSRTIIEDIPPPPEPQPRLDYEDDENEHDDGEADSRPERKPREARDEPPRPPPYVPEKWMIQKYPDARKSRMKNANLTGVREVTVRSMMGEFGGNAGLLSAWWDQEKQEWKFEYESCQAGVQHIWWAVHVADLITLGLGAFGALLAVIGGGAGGQGKAAVGKKKKNKKKGKKKEQ</sequence>
<dbReference type="GO" id="GO:0005783">
    <property type="term" value="C:endoplasmic reticulum"/>
    <property type="evidence" value="ECO:0007669"/>
    <property type="project" value="TreeGrafter"/>
</dbReference>
<evidence type="ECO:0000256" key="4">
    <source>
        <dbReference type="ARBA" id="ARBA00023136"/>
    </source>
</evidence>
<dbReference type="Gene3D" id="3.60.21.10">
    <property type="match status" value="1"/>
</dbReference>
<keyword evidence="2 6" id="KW-0812">Transmembrane</keyword>
<feature type="compositionally biased region" description="Basic residues" evidence="5">
    <location>
        <begin position="537"/>
        <end position="552"/>
    </location>
</feature>
<dbReference type="AlphaFoldDB" id="A0A2G5H8M6"/>
<evidence type="ECO:0000256" key="5">
    <source>
        <dbReference type="SAM" id="MobiDB-lite"/>
    </source>
</evidence>
<dbReference type="PANTHER" id="PTHR13315">
    <property type="entry name" value="METALLO PHOSPHOESTERASE RELATED"/>
    <property type="match status" value="1"/>
</dbReference>
<dbReference type="InterPro" id="IPR004843">
    <property type="entry name" value="Calcineurin-like_PHP"/>
</dbReference>
<dbReference type="EMBL" id="LKMD01000108">
    <property type="protein sequence ID" value="PIA88881.1"/>
    <property type="molecule type" value="Genomic_DNA"/>
</dbReference>
<reference evidence="8 10" key="1">
    <citation type="submission" date="2015-10" db="EMBL/GenBank/DDBJ databases">
        <title>The cercosporin biosynthetic gene cluster was horizontally transferred to several fungal lineages and shown to be expanded in Cercospora beticola based on microsynteny with recipient genomes.</title>
        <authorList>
            <person name="De Jonge R."/>
            <person name="Ebert M.K."/>
            <person name="Suttle J.C."/>
            <person name="Jurick Ii W.M."/>
            <person name="Secor G.A."/>
            <person name="Thomma B.P."/>
            <person name="Van De Peer Y."/>
            <person name="Bolton M.D."/>
        </authorList>
    </citation>
    <scope>NUCLEOTIDE SEQUENCE [LARGE SCALE GENOMIC DNA]</scope>
    <source>
        <strain evidence="8 10">09-40</strain>
    </source>
</reference>
<dbReference type="OrthoDB" id="9984693at2759"/>
<proteinExistence type="predicted"/>
<name>A0A2G5H8M6_CERBT</name>